<keyword evidence="9 12" id="KW-0238">DNA-binding</keyword>
<dbReference type="FunFam" id="1.10.290.10:FF:000001">
    <property type="entry name" value="DNA topoisomerase"/>
    <property type="match status" value="1"/>
</dbReference>
<name>A0A0C3PNK5_PISTI</name>
<dbReference type="Pfam" id="PF00098">
    <property type="entry name" value="zf-CCHC"/>
    <property type="match status" value="1"/>
</dbReference>
<feature type="domain" description="Topo IA-type catalytic" evidence="17">
    <location>
        <begin position="162"/>
        <end position="591"/>
    </location>
</feature>
<evidence type="ECO:0000256" key="11">
    <source>
        <dbReference type="PROSITE-ProRule" id="PRU00047"/>
    </source>
</evidence>
<keyword evidence="7" id="KW-0862">Zinc</keyword>
<evidence type="ECO:0000256" key="3">
    <source>
        <dbReference type="ARBA" id="ARBA00012891"/>
    </source>
</evidence>
<dbReference type="InParanoid" id="A0A0C3PNK5"/>
<evidence type="ECO:0000259" key="14">
    <source>
        <dbReference type="PROSITE" id="PS50158"/>
    </source>
</evidence>
<feature type="compositionally biased region" description="Basic and acidic residues" evidence="13">
    <location>
        <begin position="612"/>
        <end position="623"/>
    </location>
</feature>
<organism evidence="18 19">
    <name type="scientific">Pisolithus tinctorius Marx 270</name>
    <dbReference type="NCBI Taxonomy" id="870435"/>
    <lineage>
        <taxon>Eukaryota</taxon>
        <taxon>Fungi</taxon>
        <taxon>Dikarya</taxon>
        <taxon>Basidiomycota</taxon>
        <taxon>Agaricomycotina</taxon>
        <taxon>Agaricomycetes</taxon>
        <taxon>Agaricomycetidae</taxon>
        <taxon>Boletales</taxon>
        <taxon>Sclerodermatineae</taxon>
        <taxon>Pisolithaceae</taxon>
        <taxon>Pisolithus</taxon>
    </lineage>
</organism>
<feature type="domain" description="Toprim" evidence="15">
    <location>
        <begin position="2"/>
        <end position="144"/>
    </location>
</feature>
<dbReference type="EMBL" id="KN831953">
    <property type="protein sequence ID" value="KIO09989.1"/>
    <property type="molecule type" value="Genomic_DNA"/>
</dbReference>
<evidence type="ECO:0000256" key="8">
    <source>
        <dbReference type="ARBA" id="ARBA00023029"/>
    </source>
</evidence>
<feature type="region of interest" description="Disordered" evidence="13">
    <location>
        <begin position="854"/>
        <end position="878"/>
    </location>
</feature>
<dbReference type="InterPro" id="IPR013824">
    <property type="entry name" value="Topo_IA_cen_sub1"/>
</dbReference>
<dbReference type="GO" id="GO:0031422">
    <property type="term" value="C:RecQ family helicase-topoisomerase III complex"/>
    <property type="evidence" value="ECO:0007669"/>
    <property type="project" value="TreeGrafter"/>
</dbReference>
<dbReference type="InterPro" id="IPR034144">
    <property type="entry name" value="TOPRIM_TopoIII"/>
</dbReference>
<dbReference type="InterPro" id="IPR001878">
    <property type="entry name" value="Znf_CCHC"/>
</dbReference>
<evidence type="ECO:0000256" key="13">
    <source>
        <dbReference type="SAM" id="MobiDB-lite"/>
    </source>
</evidence>
<dbReference type="PRINTS" id="PR00417">
    <property type="entry name" value="PRTPISMRASEI"/>
</dbReference>
<dbReference type="GO" id="GO:0006265">
    <property type="term" value="P:DNA topological change"/>
    <property type="evidence" value="ECO:0007669"/>
    <property type="project" value="InterPro"/>
</dbReference>
<dbReference type="SMART" id="SM00493">
    <property type="entry name" value="TOPRIM"/>
    <property type="match status" value="1"/>
</dbReference>
<dbReference type="OrthoDB" id="430051at2759"/>
<dbReference type="InterPro" id="IPR003602">
    <property type="entry name" value="Topo_IA_DNA-bd_dom"/>
</dbReference>
<gene>
    <name evidence="18" type="ORF">M404DRAFT_223473</name>
</gene>
<evidence type="ECO:0000256" key="4">
    <source>
        <dbReference type="ARBA" id="ARBA00022664"/>
    </source>
</evidence>
<feature type="compositionally biased region" description="Polar residues" evidence="13">
    <location>
        <begin position="856"/>
        <end position="877"/>
    </location>
</feature>
<dbReference type="PROSITE" id="PS50158">
    <property type="entry name" value="ZF_CCHC"/>
    <property type="match status" value="1"/>
</dbReference>
<dbReference type="AlphaFoldDB" id="A0A0C3PNK5"/>
<comment type="catalytic activity">
    <reaction evidence="1 12">
        <text>ATP-independent breakage of single-stranded DNA, followed by passage and rejoining.</text>
        <dbReference type="EC" id="5.6.2.1"/>
    </reaction>
</comment>
<dbReference type="Pfam" id="PF01751">
    <property type="entry name" value="Toprim"/>
    <property type="match status" value="1"/>
</dbReference>
<evidence type="ECO:0000256" key="9">
    <source>
        <dbReference type="ARBA" id="ARBA00023125"/>
    </source>
</evidence>
<dbReference type="InterPro" id="IPR000380">
    <property type="entry name" value="Topo_IA"/>
</dbReference>
<dbReference type="InterPro" id="IPR003601">
    <property type="entry name" value="Topo_IA_2"/>
</dbReference>
<dbReference type="HOGENOM" id="CLU_002929_1_1_1"/>
<dbReference type="GO" id="GO:0005634">
    <property type="term" value="C:nucleus"/>
    <property type="evidence" value="ECO:0007669"/>
    <property type="project" value="TreeGrafter"/>
</dbReference>
<dbReference type="Gene3D" id="4.10.60.10">
    <property type="entry name" value="Zinc finger, CCHC-type"/>
    <property type="match status" value="1"/>
</dbReference>
<evidence type="ECO:0000256" key="2">
    <source>
        <dbReference type="ARBA" id="ARBA00009446"/>
    </source>
</evidence>
<dbReference type="CDD" id="cd03362">
    <property type="entry name" value="TOPRIM_TopoIA_TopoIII"/>
    <property type="match status" value="1"/>
</dbReference>
<dbReference type="InterPro" id="IPR023406">
    <property type="entry name" value="Topo_IA_AS"/>
</dbReference>
<protein>
    <recommendedName>
        <fullName evidence="3 12">DNA topoisomerase</fullName>
        <ecNumber evidence="3 12">5.6.2.1</ecNumber>
    </recommendedName>
</protein>
<dbReference type="GO" id="GO:0006397">
    <property type="term" value="P:mRNA processing"/>
    <property type="evidence" value="ECO:0007669"/>
    <property type="project" value="UniProtKB-KW"/>
</dbReference>
<dbReference type="InterPro" id="IPR036875">
    <property type="entry name" value="Znf_CCHC_sf"/>
</dbReference>
<reference evidence="19" key="2">
    <citation type="submission" date="2015-01" db="EMBL/GenBank/DDBJ databases">
        <title>Evolutionary Origins and Diversification of the Mycorrhizal Mutualists.</title>
        <authorList>
            <consortium name="DOE Joint Genome Institute"/>
            <consortium name="Mycorrhizal Genomics Consortium"/>
            <person name="Kohler A."/>
            <person name="Kuo A."/>
            <person name="Nagy L.G."/>
            <person name="Floudas D."/>
            <person name="Copeland A."/>
            <person name="Barry K.W."/>
            <person name="Cichocki N."/>
            <person name="Veneault-Fourrey C."/>
            <person name="LaButti K."/>
            <person name="Lindquist E.A."/>
            <person name="Lipzen A."/>
            <person name="Lundell T."/>
            <person name="Morin E."/>
            <person name="Murat C."/>
            <person name="Riley R."/>
            <person name="Ohm R."/>
            <person name="Sun H."/>
            <person name="Tunlid A."/>
            <person name="Henrissat B."/>
            <person name="Grigoriev I.V."/>
            <person name="Hibbett D.S."/>
            <person name="Martin F."/>
        </authorList>
    </citation>
    <scope>NUCLEOTIDE SEQUENCE [LARGE SCALE GENOMIC DNA]</scope>
    <source>
        <strain evidence="19">Marx 270</strain>
    </source>
</reference>
<evidence type="ECO:0000256" key="1">
    <source>
        <dbReference type="ARBA" id="ARBA00000213"/>
    </source>
</evidence>
<keyword evidence="5" id="KW-0479">Metal-binding</keyword>
<dbReference type="GO" id="GO:0003677">
    <property type="term" value="F:DNA binding"/>
    <property type="evidence" value="ECO:0007669"/>
    <property type="project" value="UniProtKB-KW"/>
</dbReference>
<comment type="function">
    <text evidence="12">Introduces a single-strand break via transesterification at a target site in duplex DNA. Releases the supercoiling and torsional tension of DNA introduced during the DNA replication and transcription by transiently cleaving and rejoining one strand of the DNA duplex. The scissile phosphodiester is attacked by the catalytic tyrosine of the enzyme, resulting in the formation of a DNA-(5'-phosphotyrosyl)-enzyme intermediate and the expulsion of a 3'-OH DNA strand.</text>
</comment>
<feature type="domain" description="GRF-type" evidence="16">
    <location>
        <begin position="812"/>
        <end position="854"/>
    </location>
</feature>
<dbReference type="STRING" id="870435.A0A0C3PNK5"/>
<dbReference type="PROSITE" id="PS50880">
    <property type="entry name" value="TOPRIM"/>
    <property type="match status" value="1"/>
</dbReference>
<dbReference type="PROSITE" id="PS00396">
    <property type="entry name" value="TOPO_IA_1"/>
    <property type="match status" value="1"/>
</dbReference>
<keyword evidence="4" id="KW-0507">mRNA processing</keyword>
<dbReference type="PROSITE" id="PS51999">
    <property type="entry name" value="ZF_GRF"/>
    <property type="match status" value="2"/>
</dbReference>
<dbReference type="FunFam" id="3.40.50.140:FF:000005">
    <property type="entry name" value="DNA topoisomerase"/>
    <property type="match status" value="1"/>
</dbReference>
<feature type="region of interest" description="Disordered" evidence="13">
    <location>
        <begin position="612"/>
        <end position="701"/>
    </location>
</feature>
<dbReference type="InterPro" id="IPR013825">
    <property type="entry name" value="Topo_IA_cen_sub2"/>
</dbReference>
<dbReference type="Proteomes" id="UP000054217">
    <property type="component" value="Unassembled WGS sequence"/>
</dbReference>
<dbReference type="PROSITE" id="PS52039">
    <property type="entry name" value="TOPO_IA_2"/>
    <property type="match status" value="1"/>
</dbReference>
<dbReference type="Gene3D" id="1.10.290.10">
    <property type="entry name" value="Topoisomerase I, domain 4"/>
    <property type="match status" value="1"/>
</dbReference>
<dbReference type="Gene3D" id="2.70.20.10">
    <property type="entry name" value="Topoisomerase I, domain 3"/>
    <property type="match status" value="1"/>
</dbReference>
<dbReference type="PANTHER" id="PTHR11390">
    <property type="entry name" value="PROKARYOTIC DNA TOPOISOMERASE"/>
    <property type="match status" value="1"/>
</dbReference>
<evidence type="ECO:0000256" key="6">
    <source>
        <dbReference type="ARBA" id="ARBA00022771"/>
    </source>
</evidence>
<keyword evidence="10 12" id="KW-0413">Isomerase</keyword>
<feature type="compositionally biased region" description="Low complexity" evidence="13">
    <location>
        <begin position="651"/>
        <end position="678"/>
    </location>
</feature>
<comment type="similarity">
    <text evidence="2 12">Belongs to the type IA topoisomerase family.</text>
</comment>
<dbReference type="InterPro" id="IPR010666">
    <property type="entry name" value="Znf_GRF"/>
</dbReference>
<dbReference type="Pfam" id="PF06839">
    <property type="entry name" value="Zn_ribbon_GRF"/>
    <property type="match status" value="1"/>
</dbReference>
<dbReference type="InterPro" id="IPR013826">
    <property type="entry name" value="Topo_IA_cen_sub3"/>
</dbReference>
<dbReference type="PANTHER" id="PTHR11390:SF21">
    <property type="entry name" value="DNA TOPOISOMERASE 3-ALPHA"/>
    <property type="match status" value="1"/>
</dbReference>
<feature type="region of interest" description="Disordered" evidence="13">
    <location>
        <begin position="369"/>
        <end position="394"/>
    </location>
</feature>
<dbReference type="FunCoup" id="A0A0C3PNK5">
    <property type="interactions" value="860"/>
</dbReference>
<evidence type="ECO:0000259" key="15">
    <source>
        <dbReference type="PROSITE" id="PS50880"/>
    </source>
</evidence>
<dbReference type="SMART" id="SM00436">
    <property type="entry name" value="TOP1Bc"/>
    <property type="match status" value="1"/>
</dbReference>
<evidence type="ECO:0000313" key="19">
    <source>
        <dbReference type="Proteomes" id="UP000054217"/>
    </source>
</evidence>
<evidence type="ECO:0000313" key="18">
    <source>
        <dbReference type="EMBL" id="KIO09989.1"/>
    </source>
</evidence>
<accession>A0A0C3PNK5</accession>
<dbReference type="InterPro" id="IPR023405">
    <property type="entry name" value="Topo_IA_core_domain"/>
</dbReference>
<feature type="domain" description="CCHC-type" evidence="14">
    <location>
        <begin position="878"/>
        <end position="893"/>
    </location>
</feature>
<reference evidence="18 19" key="1">
    <citation type="submission" date="2014-04" db="EMBL/GenBank/DDBJ databases">
        <authorList>
            <consortium name="DOE Joint Genome Institute"/>
            <person name="Kuo A."/>
            <person name="Kohler A."/>
            <person name="Costa M.D."/>
            <person name="Nagy L.G."/>
            <person name="Floudas D."/>
            <person name="Copeland A."/>
            <person name="Barry K.W."/>
            <person name="Cichocki N."/>
            <person name="Veneault-Fourrey C."/>
            <person name="LaButti K."/>
            <person name="Lindquist E.A."/>
            <person name="Lipzen A."/>
            <person name="Lundell T."/>
            <person name="Morin E."/>
            <person name="Murat C."/>
            <person name="Sun H."/>
            <person name="Tunlid A."/>
            <person name="Henrissat B."/>
            <person name="Grigoriev I.V."/>
            <person name="Hibbett D.S."/>
            <person name="Martin F."/>
            <person name="Nordberg H.P."/>
            <person name="Cantor M.N."/>
            <person name="Hua S.X."/>
        </authorList>
    </citation>
    <scope>NUCLEOTIDE SEQUENCE [LARGE SCALE GENOMIC DNA]</scope>
    <source>
        <strain evidence="18 19">Marx 270</strain>
    </source>
</reference>
<feature type="domain" description="GRF-type" evidence="16">
    <location>
        <begin position="739"/>
        <end position="779"/>
    </location>
</feature>
<dbReference type="Gene3D" id="3.40.50.140">
    <property type="match status" value="1"/>
</dbReference>
<dbReference type="GO" id="GO:0006281">
    <property type="term" value="P:DNA repair"/>
    <property type="evidence" value="ECO:0007669"/>
    <property type="project" value="TreeGrafter"/>
</dbReference>
<dbReference type="Gene3D" id="1.10.460.10">
    <property type="entry name" value="Topoisomerase I, domain 2"/>
    <property type="match status" value="1"/>
</dbReference>
<keyword evidence="8 12" id="KW-0799">Topoisomerase</keyword>
<evidence type="ECO:0000256" key="5">
    <source>
        <dbReference type="ARBA" id="ARBA00022723"/>
    </source>
</evidence>
<evidence type="ECO:0000256" key="12">
    <source>
        <dbReference type="RuleBase" id="RU362092"/>
    </source>
</evidence>
<dbReference type="GO" id="GO:0008270">
    <property type="term" value="F:zinc ion binding"/>
    <property type="evidence" value="ECO:0007669"/>
    <property type="project" value="UniProtKB-KW"/>
</dbReference>
<dbReference type="InterPro" id="IPR013497">
    <property type="entry name" value="Topo_IA_cen"/>
</dbReference>
<sequence>MRVLCVAEKPSIAKSISQILSGGRITTRQTQCKFIKNFDFDYPQMNSAFTMTAVAGHLLEHNFSDAYNRWYSCDPISLFDAPLHVAVPADFKSIERNLLTEARTADTLMIWTDCDREGENIGWEIMSVCRKARPNILVKRARFSAIIAQQIHRAAQHSVELDKAQADAVEARIILDLRIGAAFTRMQTLTLRQRLPQFKDIRVVSYGPCQFPTLGFVVARYNQVKSFTPEDFWYIFLSLDREISGEMKKVDFTWRRGHLFVADVVIEIYEGIVASPRARVIKVTKKNVKKWKPLPLTTVELQKAGSRLLKLAPKKILDIAEKLYQQGFLSYPRTETDQYDPKFDFMSLIAKQTVDRTWGMFAQGLQEGGFNTPRRGKNNDKAHPPIHPTAHAGNLTGDDKKVYDFITRRFLASCSKDAEGSETTVEVEYGGEEFYATGLIVLQRNYLDVYPYDKWNAKEIPNFRDGEEFEPTSCEIKEGKTTPPPLLTEADLVALMDKNGIGTDATIAQHIQTIIDREYVIERMDGTTKHLLPSTLGMGLVEGYNEIGFDRSLSKPQLRRETERSMVQVCEGTKSKDQMLLESIEQYREMYIIAKREFGKVLSSVRRYIEGNRTEDPGRRDGGHNPGGGNSGAGNGGGGGGGRDDHDDDNGTSGPSNGGRARTRSAGRQTRSTRGRTQAPVGPPCPPKRDEPPQASTRVITPPLRTDVATTRPGGTHEARFDSSVTRTGISIQIPIPQCRCGIPATRRKVTQQRSFRQGKEYYACSVDKCDFITWIEGQANIADDASPSLVPAKRALGASQTESDGIAVRTCRCGENASRRTVSKDGGNKGRMFWGCSKGRDEGCGFFEWDDEPSRSTGASTSVTRSTSQTNPSSSGRCFRCDQEGHWASACPTVKPLSTNSHTSKGDASACFKCGKSGHFMNCKCASRP</sequence>
<feature type="compositionally biased region" description="Gly residues" evidence="13">
    <location>
        <begin position="624"/>
        <end position="641"/>
    </location>
</feature>
<keyword evidence="6 11" id="KW-0863">Zinc-finger</keyword>
<dbReference type="SMART" id="SM00437">
    <property type="entry name" value="TOP1Ac"/>
    <property type="match status" value="1"/>
</dbReference>
<evidence type="ECO:0000259" key="16">
    <source>
        <dbReference type="PROSITE" id="PS51999"/>
    </source>
</evidence>
<dbReference type="SUPFAM" id="SSF57756">
    <property type="entry name" value="Retrovirus zinc finger-like domains"/>
    <property type="match status" value="1"/>
</dbReference>
<evidence type="ECO:0000259" key="17">
    <source>
        <dbReference type="PROSITE" id="PS52039"/>
    </source>
</evidence>
<dbReference type="SUPFAM" id="SSF56712">
    <property type="entry name" value="Prokaryotic type I DNA topoisomerase"/>
    <property type="match status" value="1"/>
</dbReference>
<dbReference type="InterPro" id="IPR006171">
    <property type="entry name" value="TOPRIM_dom"/>
</dbReference>
<evidence type="ECO:0000256" key="7">
    <source>
        <dbReference type="ARBA" id="ARBA00022833"/>
    </source>
</evidence>
<dbReference type="GO" id="GO:0003917">
    <property type="term" value="F:DNA topoisomerase type I (single strand cut, ATP-independent) activity"/>
    <property type="evidence" value="ECO:0007669"/>
    <property type="project" value="UniProtKB-EC"/>
</dbReference>
<proteinExistence type="inferred from homology"/>
<dbReference type="GO" id="GO:0006310">
    <property type="term" value="P:DNA recombination"/>
    <property type="evidence" value="ECO:0007669"/>
    <property type="project" value="TreeGrafter"/>
</dbReference>
<evidence type="ECO:0000256" key="10">
    <source>
        <dbReference type="ARBA" id="ARBA00023235"/>
    </source>
</evidence>
<keyword evidence="19" id="KW-1185">Reference proteome</keyword>
<dbReference type="Pfam" id="PF01131">
    <property type="entry name" value="Topoisom_bac"/>
    <property type="match status" value="1"/>
</dbReference>
<dbReference type="SMART" id="SM00343">
    <property type="entry name" value="ZnF_C2HC"/>
    <property type="match status" value="2"/>
</dbReference>
<dbReference type="CDD" id="cd00186">
    <property type="entry name" value="TOP1Ac"/>
    <property type="match status" value="1"/>
</dbReference>
<dbReference type="EC" id="5.6.2.1" evidence="3 12"/>